<keyword evidence="2" id="KW-0378">Hydrolase</keyword>
<feature type="region of interest" description="Disordered" evidence="1">
    <location>
        <begin position="107"/>
        <end position="129"/>
    </location>
</feature>
<dbReference type="EMBL" id="KV407464">
    <property type="protein sequence ID" value="KZF19922.1"/>
    <property type="molecule type" value="Genomic_DNA"/>
</dbReference>
<evidence type="ECO:0000313" key="3">
    <source>
        <dbReference type="Proteomes" id="UP000076632"/>
    </source>
</evidence>
<dbReference type="OrthoDB" id="10041966at2759"/>
<dbReference type="GO" id="GO:0016787">
    <property type="term" value="F:hydrolase activity"/>
    <property type="evidence" value="ECO:0007669"/>
    <property type="project" value="UniProtKB-KW"/>
</dbReference>
<feature type="region of interest" description="Disordered" evidence="1">
    <location>
        <begin position="145"/>
        <end position="181"/>
    </location>
</feature>
<accession>A0A165A412</accession>
<feature type="compositionally biased region" description="Low complexity" evidence="1">
    <location>
        <begin position="20"/>
        <end position="31"/>
    </location>
</feature>
<dbReference type="InParanoid" id="A0A165A412"/>
<evidence type="ECO:0000256" key="1">
    <source>
        <dbReference type="SAM" id="MobiDB-lite"/>
    </source>
</evidence>
<dbReference type="Gene3D" id="3.40.50.300">
    <property type="entry name" value="P-loop containing nucleotide triphosphate hydrolases"/>
    <property type="match status" value="1"/>
</dbReference>
<keyword evidence="3" id="KW-1185">Reference proteome</keyword>
<dbReference type="AlphaFoldDB" id="A0A165A412"/>
<organism evidence="2 3">
    <name type="scientific">Xylona heveae (strain CBS 132557 / TC161)</name>
    <dbReference type="NCBI Taxonomy" id="1328760"/>
    <lineage>
        <taxon>Eukaryota</taxon>
        <taxon>Fungi</taxon>
        <taxon>Dikarya</taxon>
        <taxon>Ascomycota</taxon>
        <taxon>Pezizomycotina</taxon>
        <taxon>Xylonomycetes</taxon>
        <taxon>Xylonales</taxon>
        <taxon>Xylonaceae</taxon>
        <taxon>Xylona</taxon>
    </lineage>
</organism>
<dbReference type="OMA" id="RPVHDQI"/>
<dbReference type="RefSeq" id="XP_018185477.1">
    <property type="nucleotide sequence ID" value="XM_018334479.1"/>
</dbReference>
<feature type="region of interest" description="Disordered" evidence="1">
    <location>
        <begin position="1"/>
        <end position="31"/>
    </location>
</feature>
<dbReference type="GeneID" id="28899616"/>
<feature type="compositionally biased region" description="Polar residues" evidence="1">
    <location>
        <begin position="1"/>
        <end position="19"/>
    </location>
</feature>
<dbReference type="Proteomes" id="UP000076632">
    <property type="component" value="Unassembled WGS sequence"/>
</dbReference>
<feature type="compositionally biased region" description="Basic and acidic residues" evidence="1">
    <location>
        <begin position="161"/>
        <end position="173"/>
    </location>
</feature>
<dbReference type="FunCoup" id="A0A165A412">
    <property type="interactions" value="36"/>
</dbReference>
<protein>
    <submittedName>
        <fullName evidence="2">p-loop containing nucleoside triphosphate hydrolase protein</fullName>
    </submittedName>
</protein>
<dbReference type="STRING" id="1328760.A0A165A412"/>
<dbReference type="PANTHER" id="PTHR10285">
    <property type="entry name" value="URIDINE KINASE"/>
    <property type="match status" value="1"/>
</dbReference>
<dbReference type="CDD" id="cd02024">
    <property type="entry name" value="NRK1"/>
    <property type="match status" value="1"/>
</dbReference>
<gene>
    <name evidence="2" type="ORF">L228DRAFT_263253</name>
</gene>
<dbReference type="InterPro" id="IPR027417">
    <property type="entry name" value="P-loop_NTPase"/>
</dbReference>
<name>A0A165A412_XYLHT</name>
<proteinExistence type="predicted"/>
<sequence length="303" mass="33955">MTGQLQSQTTSIPKTGGSSQEQQQRLQQKQPHTVIVGISGCSSSGKTTLSRYLRDLFPDVFILHEDDFYRPEEQLPFKAGLRDWDCAASIDIPAFVSALEYIHAHGSPPPDLESKEDQNDVGPSHVPEETMKRLKNMVKKWTDSFRTDAPNMSSSSSSSSPREDGEREGERKQNLGPSQSPPRIALVDGFLLYGSSVRDTLLPHFDIKLLTRAPYSRAKARREARSGYVTLEGFWEDPPGYVDDVVWPNYVDDHAYLFAQGDVEGQVNKSTASELGVYVTPELDMQMGEMLEWAIEVITRTVR</sequence>
<reference evidence="2 3" key="1">
    <citation type="journal article" date="2016" name="Fungal Biol.">
        <title>The genome of Xylona heveae provides a window into fungal endophytism.</title>
        <authorList>
            <person name="Gazis R."/>
            <person name="Kuo A."/>
            <person name="Riley R."/>
            <person name="LaButti K."/>
            <person name="Lipzen A."/>
            <person name="Lin J."/>
            <person name="Amirebrahimi M."/>
            <person name="Hesse C.N."/>
            <person name="Spatafora J.W."/>
            <person name="Henrissat B."/>
            <person name="Hainaut M."/>
            <person name="Grigoriev I.V."/>
            <person name="Hibbett D.S."/>
        </authorList>
    </citation>
    <scope>NUCLEOTIDE SEQUENCE [LARGE SCALE GENOMIC DNA]</scope>
    <source>
        <strain evidence="2 3">TC161</strain>
    </source>
</reference>
<evidence type="ECO:0000313" key="2">
    <source>
        <dbReference type="EMBL" id="KZF19922.1"/>
    </source>
</evidence>
<dbReference type="SUPFAM" id="SSF52540">
    <property type="entry name" value="P-loop containing nucleoside triphosphate hydrolases"/>
    <property type="match status" value="1"/>
</dbReference>